<evidence type="ECO:0000259" key="2">
    <source>
        <dbReference type="Pfam" id="PF10373"/>
    </source>
</evidence>
<organism evidence="4 5">
    <name type="scientific">Bremia lactucae</name>
    <name type="common">Lettuce downy mildew</name>
    <dbReference type="NCBI Taxonomy" id="4779"/>
    <lineage>
        <taxon>Eukaryota</taxon>
        <taxon>Sar</taxon>
        <taxon>Stramenopiles</taxon>
        <taxon>Oomycota</taxon>
        <taxon>Peronosporomycetes</taxon>
        <taxon>Peronosporales</taxon>
        <taxon>Peronosporaceae</taxon>
        <taxon>Bremia</taxon>
    </lineage>
</organism>
<dbReference type="KEGG" id="blac:94347842"/>
<gene>
    <name evidence="4" type="ORF">CCR75_004081</name>
</gene>
<feature type="compositionally biased region" description="Polar residues" evidence="1">
    <location>
        <begin position="834"/>
        <end position="850"/>
    </location>
</feature>
<evidence type="ECO:0000259" key="3">
    <source>
        <dbReference type="Pfam" id="PF10374"/>
    </source>
</evidence>
<reference evidence="4 5" key="1">
    <citation type="journal article" date="2021" name="Genome Biol.">
        <title>AFLAP: assembly-free linkage analysis pipeline using k-mers from genome sequencing data.</title>
        <authorList>
            <person name="Fletcher K."/>
            <person name="Zhang L."/>
            <person name="Gil J."/>
            <person name="Han R."/>
            <person name="Cavanaugh K."/>
            <person name="Michelmore R."/>
        </authorList>
    </citation>
    <scope>NUCLEOTIDE SEQUENCE [LARGE SCALE GENOMIC DNA]</scope>
    <source>
        <strain evidence="4 5">SF5</strain>
    </source>
</reference>
<dbReference type="Gene3D" id="1.25.40.10">
    <property type="entry name" value="Tetratricopeptide repeat domain"/>
    <property type="match status" value="1"/>
</dbReference>
<dbReference type="OrthoDB" id="69928at2759"/>
<dbReference type="EMBL" id="SHOA02000017">
    <property type="protein sequence ID" value="TDH73260.1"/>
    <property type="molecule type" value="Genomic_DNA"/>
</dbReference>
<dbReference type="InterPro" id="IPR018834">
    <property type="entry name" value="DNA/RNA-bd_Est1-type"/>
</dbReference>
<name>A0A976IK44_BRELC</name>
<evidence type="ECO:0008006" key="6">
    <source>
        <dbReference type="Google" id="ProtNLM"/>
    </source>
</evidence>
<dbReference type="GO" id="GO:0000184">
    <property type="term" value="P:nuclear-transcribed mRNA catabolic process, nonsense-mediated decay"/>
    <property type="evidence" value="ECO:0007669"/>
    <property type="project" value="TreeGrafter"/>
</dbReference>
<dbReference type="Pfam" id="PF10374">
    <property type="entry name" value="EST1"/>
    <property type="match status" value="1"/>
</dbReference>
<dbReference type="PANTHER" id="PTHR15696">
    <property type="entry name" value="SMG-7 SUPPRESSOR WITH MORPHOLOGICAL EFFECT ON GENITALIA PROTEIN 7"/>
    <property type="match status" value="1"/>
</dbReference>
<evidence type="ECO:0000313" key="4">
    <source>
        <dbReference type="EMBL" id="TDH73260.1"/>
    </source>
</evidence>
<dbReference type="InterPro" id="IPR019458">
    <property type="entry name" value="Est1-like_N"/>
</dbReference>
<keyword evidence="5" id="KW-1185">Reference proteome</keyword>
<accession>A0A976IK44</accession>
<sequence>MDPRRAYMELVALDKQLLDQLRTNPLDAKDANALRCRLMDAATRLVDSHPSFAAKKEVEQVLWKPCIYRRIEDFRRRIRKYAAAAQADRNVREHFAHVSSEFQQFLTEAAAFYTHLKDAYASWLLRNRLLEPKDDSEAILRCRQSLHRCYIFLGDLARYRELHNQKAKKNFAQAEALYYRALAVLPDNGNPHNQLAVLATYVESETVAVYRYCRSLMTSQPFTTAEENLALLFERSRQRSFATPIQLKSASPSSKEKSALLQSYLHRLTRMHGILFALSSPRGSPLASSGRQNRKAIKPIYPREMEAVLFKDMQTLLHAGGLGDALLLKIVVINIFCVLRASGSDSPLKDALRLSICTITSVMEILLASLEAHTNDKSSRNSVISAFRLAGPVAVFCDFLQLHPDILESFKQLTAHRQKKLYRDAATSDQETSTDQFALAFIETLAKLVNHARVRELYAPLIESSRQQNNDGVTNRQYLLKESLELRGFTPLEQDGHNAYKPDEWALQTSTTEANSTVAPLIDPEAAKVRAWKLYHFTSFLCADHDGNPMLFRSVSGLFTTKPDAGKVITHLGNGTSEGFASLNLRLERIKNQPPQRASGNNTFSGTSLDEDDDFEDEVIVFQPSLGIRGTIKNESAKQHRDFSIGAFSPLQKDAVGGTLNFRTSGQTLAAEDQGLGSFNNQSNAFGGGNTSFGASLGYPSFSTFSDATNVFSQPVRSGWGNSTGRMLGDRTDQDLSTSFSSSDGQNFDYRTVCGDTNGSETFVSGSNHESESQPSAAMAVLEAIERESALYQQRASSLSSFLDSSMPFTQNEGQTPLPPRIPKRPPPGFAVDSMSTQQRQHTSNSQFKS</sequence>
<dbReference type="InterPro" id="IPR045153">
    <property type="entry name" value="Est1/Ebs1-like"/>
</dbReference>
<dbReference type="PANTHER" id="PTHR15696:SF0">
    <property type="entry name" value="TELOMERASE-BINDING PROTEIN EST1A"/>
    <property type="match status" value="1"/>
</dbReference>
<dbReference type="GO" id="GO:0005697">
    <property type="term" value="C:telomerase holoenzyme complex"/>
    <property type="evidence" value="ECO:0007669"/>
    <property type="project" value="TreeGrafter"/>
</dbReference>
<dbReference type="InterPro" id="IPR011990">
    <property type="entry name" value="TPR-like_helical_dom_sf"/>
</dbReference>
<feature type="compositionally biased region" description="Pro residues" evidence="1">
    <location>
        <begin position="817"/>
        <end position="829"/>
    </location>
</feature>
<dbReference type="SUPFAM" id="SSF48452">
    <property type="entry name" value="TPR-like"/>
    <property type="match status" value="1"/>
</dbReference>
<dbReference type="Pfam" id="PF10373">
    <property type="entry name" value="EST1_DNA_bind"/>
    <property type="match status" value="1"/>
</dbReference>
<proteinExistence type="predicted"/>
<feature type="region of interest" description="Disordered" evidence="1">
    <location>
        <begin position="804"/>
        <end position="850"/>
    </location>
</feature>
<dbReference type="RefSeq" id="XP_067822758.1">
    <property type="nucleotide sequence ID" value="XM_067962171.1"/>
</dbReference>
<evidence type="ECO:0000313" key="5">
    <source>
        <dbReference type="Proteomes" id="UP000294530"/>
    </source>
</evidence>
<dbReference type="GO" id="GO:0042162">
    <property type="term" value="F:telomeric DNA binding"/>
    <property type="evidence" value="ECO:0007669"/>
    <property type="project" value="TreeGrafter"/>
</dbReference>
<dbReference type="AlphaFoldDB" id="A0A976IK44"/>
<evidence type="ECO:0000256" key="1">
    <source>
        <dbReference type="SAM" id="MobiDB-lite"/>
    </source>
</evidence>
<feature type="domain" description="DNA/RNA-binding" evidence="2">
    <location>
        <begin position="174"/>
        <end position="494"/>
    </location>
</feature>
<dbReference type="Proteomes" id="UP000294530">
    <property type="component" value="Unassembled WGS sequence"/>
</dbReference>
<dbReference type="GO" id="GO:0070034">
    <property type="term" value="F:telomerase RNA binding"/>
    <property type="evidence" value="ECO:0007669"/>
    <property type="project" value="TreeGrafter"/>
</dbReference>
<dbReference type="GeneID" id="94347842"/>
<feature type="domain" description="Telomerase activating protein Est1-like N-terminal" evidence="3">
    <location>
        <begin position="57"/>
        <end position="164"/>
    </location>
</feature>
<comment type="caution">
    <text evidence="4">The sequence shown here is derived from an EMBL/GenBank/DDBJ whole genome shotgun (WGS) entry which is preliminary data.</text>
</comment>
<protein>
    <recommendedName>
        <fullName evidence="6">Protein SMG7</fullName>
    </recommendedName>
</protein>